<dbReference type="Proteomes" id="UP001219349">
    <property type="component" value="Chromosome"/>
</dbReference>
<organism evidence="1 2">
    <name type="scientific">Paracoccus fistulariae</name>
    <dbReference type="NCBI Taxonomy" id="658446"/>
    <lineage>
        <taxon>Bacteria</taxon>
        <taxon>Pseudomonadati</taxon>
        <taxon>Pseudomonadota</taxon>
        <taxon>Alphaproteobacteria</taxon>
        <taxon>Rhodobacterales</taxon>
        <taxon>Paracoccaceae</taxon>
        <taxon>Paracoccus</taxon>
    </lineage>
</organism>
<evidence type="ECO:0000313" key="2">
    <source>
        <dbReference type="Proteomes" id="UP001219349"/>
    </source>
</evidence>
<keyword evidence="2" id="KW-1185">Reference proteome</keyword>
<accession>A0ABY7SKN8</accession>
<name>A0ABY7SKN8_9RHOB</name>
<sequence>MKSAVTLMLILAFTGMTILVAGGGLSGKSCSSQFRVAQMCYAATLPAASVQEVKKAPACCDLILSREIFPTAPHAESRALAMSYPRRNGVTVAVPLRPPAA</sequence>
<evidence type="ECO:0008006" key="3">
    <source>
        <dbReference type="Google" id="ProtNLM"/>
    </source>
</evidence>
<gene>
    <name evidence="1" type="ORF">JHX87_13700</name>
</gene>
<proteinExistence type="predicted"/>
<reference evidence="1 2" key="1">
    <citation type="submission" date="2021-01" db="EMBL/GenBank/DDBJ databases">
        <title>Biogeographic distribution of Paracoccus.</title>
        <authorList>
            <person name="Hollensteiner J."/>
            <person name="Leineberger J."/>
            <person name="Brinkhoff T."/>
            <person name="Daniel R."/>
        </authorList>
    </citation>
    <scope>NUCLEOTIDE SEQUENCE [LARGE SCALE GENOMIC DNA]</scope>
    <source>
        <strain evidence="1 2">KCTC 22803</strain>
    </source>
</reference>
<dbReference type="RefSeq" id="WP_271884275.1">
    <property type="nucleotide sequence ID" value="NZ_CP067136.1"/>
</dbReference>
<dbReference type="EMBL" id="CP067136">
    <property type="protein sequence ID" value="WCR06531.1"/>
    <property type="molecule type" value="Genomic_DNA"/>
</dbReference>
<protein>
    <recommendedName>
        <fullName evidence="3">Bifunctional inhibitor/plant lipid transfer protein/seed storage helical domain-containing protein</fullName>
    </recommendedName>
</protein>
<evidence type="ECO:0000313" key="1">
    <source>
        <dbReference type="EMBL" id="WCR06531.1"/>
    </source>
</evidence>